<keyword evidence="1" id="KW-1133">Transmembrane helix</keyword>
<feature type="transmembrane region" description="Helical" evidence="1">
    <location>
        <begin position="354"/>
        <end position="375"/>
    </location>
</feature>
<evidence type="ECO:0000256" key="1">
    <source>
        <dbReference type="SAM" id="Phobius"/>
    </source>
</evidence>
<feature type="transmembrane region" description="Helical" evidence="1">
    <location>
        <begin position="20"/>
        <end position="44"/>
    </location>
</feature>
<reference evidence="3 4" key="1">
    <citation type="submission" date="2019-02" db="EMBL/GenBank/DDBJ databases">
        <title>Deep-cultivation of Planctomycetes and their phenomic and genomic characterization uncovers novel biology.</title>
        <authorList>
            <person name="Wiegand S."/>
            <person name="Jogler M."/>
            <person name="Boedeker C."/>
            <person name="Pinto D."/>
            <person name="Vollmers J."/>
            <person name="Rivas-Marin E."/>
            <person name="Kohn T."/>
            <person name="Peeters S.H."/>
            <person name="Heuer A."/>
            <person name="Rast P."/>
            <person name="Oberbeckmann S."/>
            <person name="Bunk B."/>
            <person name="Jeske O."/>
            <person name="Meyerdierks A."/>
            <person name="Storesund J.E."/>
            <person name="Kallscheuer N."/>
            <person name="Luecker S."/>
            <person name="Lage O.M."/>
            <person name="Pohl T."/>
            <person name="Merkel B.J."/>
            <person name="Hornburger P."/>
            <person name="Mueller R.-W."/>
            <person name="Bruemmer F."/>
            <person name="Labrenz M."/>
            <person name="Spormann A.M."/>
            <person name="Op den Camp H."/>
            <person name="Overmann J."/>
            <person name="Amann R."/>
            <person name="Jetten M.S.M."/>
            <person name="Mascher T."/>
            <person name="Medema M.H."/>
            <person name="Devos D.P."/>
            <person name="Kaster A.-K."/>
            <person name="Ovreas L."/>
            <person name="Rohde M."/>
            <person name="Galperin M.Y."/>
            <person name="Jogler C."/>
        </authorList>
    </citation>
    <scope>NUCLEOTIDE SEQUENCE [LARGE SCALE GENOMIC DNA]</scope>
    <source>
        <strain evidence="3 4">Q31a</strain>
    </source>
</reference>
<feature type="transmembrane region" description="Helical" evidence="1">
    <location>
        <begin position="306"/>
        <end position="327"/>
    </location>
</feature>
<keyword evidence="1" id="KW-0812">Transmembrane</keyword>
<feature type="transmembrane region" description="Helical" evidence="1">
    <location>
        <begin position="213"/>
        <end position="234"/>
    </location>
</feature>
<feature type="transmembrane region" description="Helical" evidence="1">
    <location>
        <begin position="174"/>
        <end position="201"/>
    </location>
</feature>
<sequence>MITNSNTNFRALLSSKNASVQWFVQFFIHFALIGCLASEMAPAVNESHYLTKAKHAWDANYAPGDLFLESHDSHLLATTLAGVPAQFLSLDSVAWLGRALSWSLFAAAWISFSAALRIPAFFSPLVLATWYLGMRYGHWAGEWAIGGFEAKAIAYPFVLFGIAEMLRERWGRVWVLLGAAVAWHPVVGGWAGLSVGIWWLLQPNLLPRFARQWPWLLVGAGVGLIGVLPAASGLGGANQEGNVLASQIHVYFRLTHHLCPQLFSSERHWAAAGSLLILCIATWVGRWRLKEMLREQREASAGQWQLVGKILQIAWIAVGFSVLGLVIDQVCLRLGRPDIASRLLRFYFFRWSDVAVPLAYTVVGWTAVSQAVAAIGGPLQTQGRYRAKYSERIAQGAILGSLLIVVFFAFEGWQQTIPAADRLVVESTGEQRIDTDRYIDWLAACDWIEHNTPSDSLWFTPKYQQSFKWHAGRAEVVCWKDVPQDNASVHEWYRRIERCEPPRNAMGQVREWTTEELLDLAREYGFRWVLLDRTTQQTPPVLDFVYPAFSNGNYVENRSFAVMRVPESFVESD</sequence>
<feature type="domain" description="DUF6798" evidence="2">
    <location>
        <begin position="440"/>
        <end position="498"/>
    </location>
</feature>
<protein>
    <recommendedName>
        <fullName evidence="2">DUF6798 domain-containing protein</fullName>
    </recommendedName>
</protein>
<feature type="transmembrane region" description="Helical" evidence="1">
    <location>
        <begin position="396"/>
        <end position="413"/>
    </location>
</feature>
<organism evidence="3 4">
    <name type="scientific">Aureliella helgolandensis</name>
    <dbReference type="NCBI Taxonomy" id="2527968"/>
    <lineage>
        <taxon>Bacteria</taxon>
        <taxon>Pseudomonadati</taxon>
        <taxon>Planctomycetota</taxon>
        <taxon>Planctomycetia</taxon>
        <taxon>Pirellulales</taxon>
        <taxon>Pirellulaceae</taxon>
        <taxon>Aureliella</taxon>
    </lineage>
</organism>
<dbReference type="EMBL" id="CP036298">
    <property type="protein sequence ID" value="QDV24422.1"/>
    <property type="molecule type" value="Genomic_DNA"/>
</dbReference>
<evidence type="ECO:0000259" key="2">
    <source>
        <dbReference type="Pfam" id="PF20604"/>
    </source>
</evidence>
<dbReference type="InterPro" id="IPR046477">
    <property type="entry name" value="DUF6798"/>
</dbReference>
<evidence type="ECO:0000313" key="3">
    <source>
        <dbReference type="EMBL" id="QDV24422.1"/>
    </source>
</evidence>
<keyword evidence="4" id="KW-1185">Reference proteome</keyword>
<dbReference type="AlphaFoldDB" id="A0A518G758"/>
<dbReference type="Proteomes" id="UP000318017">
    <property type="component" value="Chromosome"/>
</dbReference>
<name>A0A518G758_9BACT</name>
<feature type="transmembrane region" description="Helical" evidence="1">
    <location>
        <begin position="143"/>
        <end position="162"/>
    </location>
</feature>
<accession>A0A518G758</accession>
<evidence type="ECO:0000313" key="4">
    <source>
        <dbReference type="Proteomes" id="UP000318017"/>
    </source>
</evidence>
<keyword evidence="1" id="KW-0472">Membrane</keyword>
<proteinExistence type="predicted"/>
<gene>
    <name evidence="3" type="ORF">Q31a_27400</name>
</gene>
<dbReference type="KEGG" id="ahel:Q31a_27400"/>
<dbReference type="Pfam" id="PF20604">
    <property type="entry name" value="DUF6798"/>
    <property type="match status" value="1"/>
</dbReference>
<feature type="transmembrane region" description="Helical" evidence="1">
    <location>
        <begin position="268"/>
        <end position="285"/>
    </location>
</feature>
<feature type="transmembrane region" description="Helical" evidence="1">
    <location>
        <begin position="102"/>
        <end position="131"/>
    </location>
</feature>